<dbReference type="EMBL" id="JABSNO010000004">
    <property type="protein sequence ID" value="NRS91745.1"/>
    <property type="molecule type" value="Genomic_DNA"/>
</dbReference>
<dbReference type="AlphaFoldDB" id="A0A8J8G6T3"/>
<keyword evidence="2" id="KW-1185">Reference proteome</keyword>
<name>A0A8J8G6T3_9FLAO</name>
<evidence type="ECO:0000313" key="2">
    <source>
        <dbReference type="Proteomes" id="UP000610746"/>
    </source>
</evidence>
<organism evidence="1 2">
    <name type="scientific">Frigoriflavimonas asaccharolytica</name>
    <dbReference type="NCBI Taxonomy" id="2735899"/>
    <lineage>
        <taxon>Bacteria</taxon>
        <taxon>Pseudomonadati</taxon>
        <taxon>Bacteroidota</taxon>
        <taxon>Flavobacteriia</taxon>
        <taxon>Flavobacteriales</taxon>
        <taxon>Weeksellaceae</taxon>
        <taxon>Frigoriflavimonas</taxon>
    </lineage>
</organism>
<reference evidence="1" key="1">
    <citation type="submission" date="2020-05" db="EMBL/GenBank/DDBJ databases">
        <title>Genomic Encyclopedia of Type Strains, Phase IV (KMG-V): Genome sequencing to study the core and pangenomes of soil and plant-associated prokaryotes.</title>
        <authorList>
            <person name="Whitman W."/>
        </authorList>
    </citation>
    <scope>NUCLEOTIDE SEQUENCE</scope>
    <source>
        <strain evidence="1">16F</strain>
    </source>
</reference>
<dbReference type="RefSeq" id="WP_173778366.1">
    <property type="nucleotide sequence ID" value="NZ_JABSNO010000004.1"/>
</dbReference>
<sequence>MKKIFPILLSLFLFTNITCSRVVDEPLGIKSTLSGNVINEITSKPVEGYKIKFVKSKSGCINWGCGISTIEEKIAYTDENGNYSIDFMYYLESDETYGLENDYDFQYVSVYQQSNGIKPGNSKINIIVWQPIKLIINTTVKNNNLPPVTLGNKLNGTNDSYFFGTENFYENNITKTVTLYTKPNNTIDLDYWYYENYNSGNPIRHLKSQTLTTGISDINLNLEIDCATF</sequence>
<gene>
    <name evidence="1" type="ORF">HNQ03_000812</name>
</gene>
<protein>
    <submittedName>
        <fullName evidence="1">Uncharacterized protein</fullName>
    </submittedName>
</protein>
<proteinExistence type="predicted"/>
<dbReference type="Proteomes" id="UP000610746">
    <property type="component" value="Unassembled WGS sequence"/>
</dbReference>
<comment type="caution">
    <text evidence="1">The sequence shown here is derived from an EMBL/GenBank/DDBJ whole genome shotgun (WGS) entry which is preliminary data.</text>
</comment>
<evidence type="ECO:0000313" key="1">
    <source>
        <dbReference type="EMBL" id="NRS91745.1"/>
    </source>
</evidence>
<accession>A0A8J8G6T3</accession>